<keyword evidence="2" id="KW-1185">Reference proteome</keyword>
<evidence type="ECO:0000313" key="2">
    <source>
        <dbReference type="Proteomes" id="UP000000503"/>
    </source>
</evidence>
<evidence type="ECO:0000313" key="1">
    <source>
        <dbReference type="EMBL" id="AEJ19226.1"/>
    </source>
</evidence>
<dbReference type="KEGG" id="scd:Spica_1078"/>
<dbReference type="Proteomes" id="UP000000503">
    <property type="component" value="Chromosome"/>
</dbReference>
<organism evidence="1 2">
    <name type="scientific">Gracilinema caldarium (strain ATCC 51460 / DSM 7334 / H1)</name>
    <name type="common">Treponema caldarium</name>
    <dbReference type="NCBI Taxonomy" id="744872"/>
    <lineage>
        <taxon>Bacteria</taxon>
        <taxon>Pseudomonadati</taxon>
        <taxon>Spirochaetota</taxon>
        <taxon>Spirochaetia</taxon>
        <taxon>Spirochaetales</taxon>
        <taxon>Breznakiellaceae</taxon>
        <taxon>Gracilinema</taxon>
    </lineage>
</organism>
<protein>
    <submittedName>
        <fullName evidence="1">Uncharacterized protein</fullName>
    </submittedName>
</protein>
<dbReference type="RefSeq" id="WP_013968537.1">
    <property type="nucleotide sequence ID" value="NC_015732.1"/>
</dbReference>
<gene>
    <name evidence="1" type="ordered locus">Spica_1078</name>
</gene>
<name>F8EYZ5_GRAC1</name>
<accession>F8EYZ5</accession>
<sequence>MAIRIINLLFFIGLCFSLITCSLKKEDTKEMDTNKLQQSNESVSLDVANHEDSRLTKLSSSTFKEILEQDWGFTIDIIPIALSEETYLGGIVRKNGIWVAGYDSGFATCELVSMEMLRSDIVRFVVDIWKNEDPERPFAARQPNTPAYRFYVDLSESDFRAAVRKGVLEKKQVVVIPVEAYNIAGERVGEWFRNISTGNDKKESQ</sequence>
<dbReference type="AlphaFoldDB" id="F8EYZ5"/>
<dbReference type="HOGENOM" id="CLU_1337014_0_0_12"/>
<proteinExistence type="predicted"/>
<dbReference type="EMBL" id="CP002868">
    <property type="protein sequence ID" value="AEJ19226.1"/>
    <property type="molecule type" value="Genomic_DNA"/>
</dbReference>
<reference evidence="2" key="1">
    <citation type="journal article" date="2013" name="Stand. Genomic Sci.">
        <title>Genome sequence of the thermophilic fresh-water bacterium Spirochaeta caldaria type strain (H1(T)), reclassification of Spirochaeta caldaria, Spirochaeta stenostrepta, and Spirochaeta zuelzerae in the genus Treponema as Treponema caldaria comb. nov., Treponema stenostrepta comb. nov., and Treponema zuelzerae comb. nov., and emendation of the genus Treponema.</title>
        <authorList>
            <person name="Abt B."/>
            <person name="Goker M."/>
            <person name="Scheuner C."/>
            <person name="Han C."/>
            <person name="Lu M."/>
            <person name="Misra M."/>
            <person name="Lapidus A."/>
            <person name="Nolan M."/>
            <person name="Lucas S."/>
            <person name="Hammon N."/>
            <person name="Deshpande S."/>
            <person name="Cheng J.F."/>
            <person name="Tapia R."/>
            <person name="Goodwin L.A."/>
            <person name="Pitluck S."/>
            <person name="Liolios K."/>
            <person name="Pagani I."/>
            <person name="Ivanova N."/>
            <person name="Mavromatis K."/>
            <person name="Mikhailova N."/>
            <person name="Huntemann M."/>
            <person name="Pati A."/>
            <person name="Chen A."/>
            <person name="Palaniappan K."/>
            <person name="Land M."/>
            <person name="Hauser L."/>
            <person name="Jeffries C.D."/>
            <person name="Rohde M."/>
            <person name="Spring S."/>
            <person name="Gronow S."/>
            <person name="Detter J.C."/>
            <person name="Bristow J."/>
            <person name="Eisen J.A."/>
            <person name="Markowitz V."/>
            <person name="Hugenholtz P."/>
            <person name="Kyrpides N.C."/>
            <person name="Woyke T."/>
            <person name="Klenk H.P."/>
        </authorList>
    </citation>
    <scope>NUCLEOTIDE SEQUENCE</scope>
    <source>
        <strain evidence="2">ATCC 51460 / DSM 7334 / H1</strain>
    </source>
</reference>